<proteinExistence type="predicted"/>
<organism evidence="2 3">
    <name type="scientific">Promicromonospora vindobonensis</name>
    <dbReference type="NCBI Taxonomy" id="195748"/>
    <lineage>
        <taxon>Bacteria</taxon>
        <taxon>Bacillati</taxon>
        <taxon>Actinomycetota</taxon>
        <taxon>Actinomycetes</taxon>
        <taxon>Micrococcales</taxon>
        <taxon>Promicromonosporaceae</taxon>
        <taxon>Promicromonospora</taxon>
    </lineage>
</organism>
<keyword evidence="1" id="KW-0472">Membrane</keyword>
<reference evidence="3" key="1">
    <citation type="journal article" date="2019" name="Int. J. Syst. Evol. Microbiol.">
        <title>The Global Catalogue of Microorganisms (GCM) 10K type strain sequencing project: providing services to taxonomists for standard genome sequencing and annotation.</title>
        <authorList>
            <consortium name="The Broad Institute Genomics Platform"/>
            <consortium name="The Broad Institute Genome Sequencing Center for Infectious Disease"/>
            <person name="Wu L."/>
            <person name="Ma J."/>
        </authorList>
    </citation>
    <scope>NUCLEOTIDE SEQUENCE [LARGE SCALE GENOMIC DNA]</scope>
    <source>
        <strain evidence="3">CCM 7044</strain>
    </source>
</reference>
<sequence>MAALVVVSAAVLTLGLVTTRPSAWLVFAGVLGVLVSVGLPVAVAVWWVTVRTEARLRRRIDRLEATVQDTRLKASRHEWVQEKALERIEWTSREAATGISHLAWAALREFSPVGEAQAVGAVPRVLFVTSNGGGMGHIARCAAVLRHADRALDGRILTLSTAASTVAAAGYDVTYFPSHTTAGVSHDRWRRQFTRRLLDEIAAYRPEAIVFDGTWVYPSLTDVTDLVGLPLVWLRRGLWRESTDLTQVKSWRDHVTSVIVPGDIAETRETAPEIFQDATWVDPVSLAPASLMPREKALASLGLDPERQYALVQLSGGNGDGSATAAAVQAVHDAGDIIPVVVRSPLLSSAVVHGAATIDARFPLVDLAGAWEFTITGAGYNSVHENLHTCTPGVYLPSAVTLRDDQEKRARALAGAGLGITADDVDGIAGSVADLIAGRHTDELRIAMRESLSEQGAPNAAEAIVSLATK</sequence>
<gene>
    <name evidence="2" type="ORF">ACFS27_24885</name>
</gene>
<comment type="caution">
    <text evidence="2">The sequence shown here is derived from an EMBL/GenBank/DDBJ whole genome shotgun (WGS) entry which is preliminary data.</text>
</comment>
<feature type="transmembrane region" description="Helical" evidence="1">
    <location>
        <begin position="29"/>
        <end position="50"/>
    </location>
</feature>
<dbReference type="Gene3D" id="3.40.50.2000">
    <property type="entry name" value="Glycogen Phosphorylase B"/>
    <property type="match status" value="1"/>
</dbReference>
<keyword evidence="3" id="KW-1185">Reference proteome</keyword>
<dbReference type="RefSeq" id="WP_377189054.1">
    <property type="nucleotide sequence ID" value="NZ_JBHUOG010000002.1"/>
</dbReference>
<keyword evidence="1" id="KW-1133">Transmembrane helix</keyword>
<dbReference type="EMBL" id="JBHUOG010000002">
    <property type="protein sequence ID" value="MFD2796817.1"/>
    <property type="molecule type" value="Genomic_DNA"/>
</dbReference>
<evidence type="ECO:0000313" key="3">
    <source>
        <dbReference type="Proteomes" id="UP001597479"/>
    </source>
</evidence>
<keyword evidence="1" id="KW-0812">Transmembrane</keyword>
<accession>A0ABW5VZ75</accession>
<dbReference type="SUPFAM" id="SSF53756">
    <property type="entry name" value="UDP-Glycosyltransferase/glycogen phosphorylase"/>
    <property type="match status" value="1"/>
</dbReference>
<name>A0ABW5VZ75_9MICO</name>
<protein>
    <recommendedName>
        <fullName evidence="4">Glycosyltransferase</fullName>
    </recommendedName>
</protein>
<dbReference type="Proteomes" id="UP001597479">
    <property type="component" value="Unassembled WGS sequence"/>
</dbReference>
<evidence type="ECO:0000256" key="1">
    <source>
        <dbReference type="SAM" id="Phobius"/>
    </source>
</evidence>
<evidence type="ECO:0008006" key="4">
    <source>
        <dbReference type="Google" id="ProtNLM"/>
    </source>
</evidence>
<evidence type="ECO:0000313" key="2">
    <source>
        <dbReference type="EMBL" id="MFD2796817.1"/>
    </source>
</evidence>